<comment type="caution">
    <text evidence="1">The sequence shown here is derived from an EMBL/GenBank/DDBJ whole genome shotgun (WGS) entry which is preliminary data.</text>
</comment>
<name>A0A7K3QR91_9ACTN</name>
<reference evidence="1 2" key="1">
    <citation type="submission" date="2020-01" db="EMBL/GenBank/DDBJ databases">
        <title>Insect and environment-associated Actinomycetes.</title>
        <authorList>
            <person name="Currrie C."/>
            <person name="Chevrette M."/>
            <person name="Carlson C."/>
            <person name="Stubbendieck R."/>
            <person name="Wendt-Pienkowski E."/>
        </authorList>
    </citation>
    <scope>NUCLEOTIDE SEQUENCE [LARGE SCALE GENOMIC DNA]</scope>
    <source>
        <strain evidence="1 2">SID7754</strain>
    </source>
</reference>
<proteinExistence type="predicted"/>
<sequence>MSISAEDQIIHYLKDKIGLAKADELVAVLKLEQARADSEKLRELHRLERLEASLIDYINHDSTPPVVGHILTGLLALASTE</sequence>
<evidence type="ECO:0000313" key="2">
    <source>
        <dbReference type="Proteomes" id="UP000470520"/>
    </source>
</evidence>
<dbReference type="EMBL" id="JAAGMR010000145">
    <property type="protein sequence ID" value="NEB92417.1"/>
    <property type="molecule type" value="Genomic_DNA"/>
</dbReference>
<dbReference type="AlphaFoldDB" id="A0A7K3QR91"/>
<protein>
    <submittedName>
        <fullName evidence="1">Uncharacterized protein</fullName>
    </submittedName>
</protein>
<evidence type="ECO:0000313" key="1">
    <source>
        <dbReference type="EMBL" id="NEB92417.1"/>
    </source>
</evidence>
<organism evidence="1 2">
    <name type="scientific">Streptomyces bauhiniae</name>
    <dbReference type="NCBI Taxonomy" id="2340725"/>
    <lineage>
        <taxon>Bacteria</taxon>
        <taxon>Bacillati</taxon>
        <taxon>Actinomycetota</taxon>
        <taxon>Actinomycetes</taxon>
        <taxon>Kitasatosporales</taxon>
        <taxon>Streptomycetaceae</taxon>
        <taxon>Streptomyces</taxon>
    </lineage>
</organism>
<gene>
    <name evidence="1" type="ORF">G3I21_11930</name>
</gene>
<accession>A0A7K3QR91</accession>
<dbReference type="Proteomes" id="UP000470520">
    <property type="component" value="Unassembled WGS sequence"/>
</dbReference>
<dbReference type="RefSeq" id="WP_164188216.1">
    <property type="nucleotide sequence ID" value="NZ_JAAGMR010000145.1"/>
</dbReference>